<dbReference type="Gene3D" id="3.40.50.300">
    <property type="entry name" value="P-loop containing nucleotide triphosphate hydrolases"/>
    <property type="match status" value="1"/>
</dbReference>
<dbReference type="FunFam" id="3.40.50.300:FF:000006">
    <property type="entry name" value="DNA-binding transcriptional regulator NtrC"/>
    <property type="match status" value="1"/>
</dbReference>
<dbReference type="InterPro" id="IPR058031">
    <property type="entry name" value="AAA_lid_NorR"/>
</dbReference>
<dbReference type="PANTHER" id="PTHR32071">
    <property type="entry name" value="TRANSCRIPTIONAL REGULATORY PROTEIN"/>
    <property type="match status" value="1"/>
</dbReference>
<dbReference type="Gene3D" id="1.10.8.60">
    <property type="match status" value="1"/>
</dbReference>
<dbReference type="Gene3D" id="1.10.10.60">
    <property type="entry name" value="Homeodomain-like"/>
    <property type="match status" value="1"/>
</dbReference>
<evidence type="ECO:0000256" key="4">
    <source>
        <dbReference type="ARBA" id="ARBA00023125"/>
    </source>
</evidence>
<dbReference type="AlphaFoldDB" id="A0A7X9ILG1"/>
<comment type="caution">
    <text evidence="9">The sequence shown here is derived from an EMBL/GenBank/DDBJ whole genome shotgun (WGS) entry which is preliminary data.</text>
</comment>
<dbReference type="InterPro" id="IPR027417">
    <property type="entry name" value="P-loop_NTPase"/>
</dbReference>
<keyword evidence="3" id="KW-0805">Transcription regulation</keyword>
<evidence type="ECO:0000256" key="6">
    <source>
        <dbReference type="PROSITE-ProRule" id="PRU00169"/>
    </source>
</evidence>
<keyword evidence="2" id="KW-0067">ATP-binding</keyword>
<keyword evidence="1" id="KW-0547">Nucleotide-binding</keyword>
<keyword evidence="5" id="KW-0804">Transcription</keyword>
<dbReference type="InterPro" id="IPR002078">
    <property type="entry name" value="Sigma_54_int"/>
</dbReference>
<sequence length="440" mass="49832">MQSCIQNLKIEGFQTYVFSNLGQVKELARTIPFSSVFIELGIAHQDNFRFIEQFGPNTTFVIISKTEERDLALSSLSLGIHDFIEEPVSSQSCILAIQKRHIRDSCNPDLWEENKEQKKTSFSNIIAESPEMHEVFNVVKRLSGYNTTVLITGESGTGKELIARAIHNSSPRHKKPFIAINCGAIPENLLEAELFGYRKGSFTDAVRDKKGLLEEASGGTVFLDEIGEMPPHLQVKLLRALQERQIQPVGEEGTISIDVRIIAATLRDLETDIKNGRFREDLYYRLNVVSIHIPPLRTRQSDIIPLANFFVKKHAKRLGIPPKKISKAVEAQLYAYPWKGNVRELENCIERALVMSEDKEIEINSLPESLKNIQLHETHALQDLVAGDNLSIKNMTKELEIALIKRALKKTRGNRTHAAKVLEISHRALLYKMKEYGIKD</sequence>
<dbReference type="GO" id="GO:0006355">
    <property type="term" value="P:regulation of DNA-templated transcription"/>
    <property type="evidence" value="ECO:0007669"/>
    <property type="project" value="InterPro"/>
</dbReference>
<dbReference type="PROSITE" id="PS50110">
    <property type="entry name" value="RESPONSE_REGULATORY"/>
    <property type="match status" value="1"/>
</dbReference>
<reference evidence="9 10" key="1">
    <citation type="journal article" date="2020" name="Biotechnol. Biofuels">
        <title>New insights from the biogas microbiome by comprehensive genome-resolved metagenomics of nearly 1600 species originating from multiple anaerobic digesters.</title>
        <authorList>
            <person name="Campanaro S."/>
            <person name="Treu L."/>
            <person name="Rodriguez-R L.M."/>
            <person name="Kovalovszki A."/>
            <person name="Ziels R.M."/>
            <person name="Maus I."/>
            <person name="Zhu X."/>
            <person name="Kougias P.G."/>
            <person name="Basile A."/>
            <person name="Luo G."/>
            <person name="Schluter A."/>
            <person name="Konstantinidis K.T."/>
            <person name="Angelidaki I."/>
        </authorList>
    </citation>
    <scope>NUCLEOTIDE SEQUENCE [LARGE SCALE GENOMIC DNA]</scope>
    <source>
        <strain evidence="9">AS27yjCOA_65</strain>
    </source>
</reference>
<accession>A0A7X9ILG1</accession>
<dbReference type="InterPro" id="IPR025943">
    <property type="entry name" value="Sigma_54_int_dom_ATP-bd_2"/>
</dbReference>
<dbReference type="Gene3D" id="3.40.50.2300">
    <property type="match status" value="1"/>
</dbReference>
<dbReference type="SUPFAM" id="SSF52172">
    <property type="entry name" value="CheY-like"/>
    <property type="match status" value="1"/>
</dbReference>
<evidence type="ECO:0000259" key="8">
    <source>
        <dbReference type="PROSITE" id="PS50110"/>
    </source>
</evidence>
<organism evidence="9 10">
    <name type="scientific">SAR324 cluster bacterium</name>
    <dbReference type="NCBI Taxonomy" id="2024889"/>
    <lineage>
        <taxon>Bacteria</taxon>
        <taxon>Deltaproteobacteria</taxon>
        <taxon>SAR324 cluster</taxon>
    </lineage>
</organism>
<dbReference type="Proteomes" id="UP000524246">
    <property type="component" value="Unassembled WGS sequence"/>
</dbReference>
<proteinExistence type="predicted"/>
<evidence type="ECO:0000256" key="3">
    <source>
        <dbReference type="ARBA" id="ARBA00023015"/>
    </source>
</evidence>
<dbReference type="InterPro" id="IPR009057">
    <property type="entry name" value="Homeodomain-like_sf"/>
</dbReference>
<evidence type="ECO:0000256" key="5">
    <source>
        <dbReference type="ARBA" id="ARBA00023163"/>
    </source>
</evidence>
<dbReference type="PRINTS" id="PR01590">
    <property type="entry name" value="HTHFIS"/>
</dbReference>
<dbReference type="PANTHER" id="PTHR32071:SF21">
    <property type="entry name" value="TRANSCRIPTIONAL REGULATORY PROTEIN FLGR"/>
    <property type="match status" value="1"/>
</dbReference>
<evidence type="ECO:0000313" key="9">
    <source>
        <dbReference type="EMBL" id="NMC64139.1"/>
    </source>
</evidence>
<protein>
    <submittedName>
        <fullName evidence="9">Sigma-54-dependent Fis family transcriptional regulator</fullName>
    </submittedName>
</protein>
<dbReference type="InterPro" id="IPR011006">
    <property type="entry name" value="CheY-like_superfamily"/>
</dbReference>
<dbReference type="SUPFAM" id="SSF46689">
    <property type="entry name" value="Homeodomain-like"/>
    <property type="match status" value="1"/>
</dbReference>
<dbReference type="InterPro" id="IPR003593">
    <property type="entry name" value="AAA+_ATPase"/>
</dbReference>
<dbReference type="CDD" id="cd00009">
    <property type="entry name" value="AAA"/>
    <property type="match status" value="1"/>
</dbReference>
<name>A0A7X9ILG1_9DELT</name>
<dbReference type="GO" id="GO:0043565">
    <property type="term" value="F:sequence-specific DNA binding"/>
    <property type="evidence" value="ECO:0007669"/>
    <property type="project" value="InterPro"/>
</dbReference>
<keyword evidence="4" id="KW-0238">DNA-binding</keyword>
<dbReference type="PROSITE" id="PS00675">
    <property type="entry name" value="SIGMA54_INTERACT_1"/>
    <property type="match status" value="1"/>
</dbReference>
<dbReference type="InterPro" id="IPR025662">
    <property type="entry name" value="Sigma_54_int_dom_ATP-bd_1"/>
</dbReference>
<dbReference type="PROSITE" id="PS50045">
    <property type="entry name" value="SIGMA54_INTERACT_4"/>
    <property type="match status" value="1"/>
</dbReference>
<evidence type="ECO:0000256" key="1">
    <source>
        <dbReference type="ARBA" id="ARBA00022741"/>
    </source>
</evidence>
<dbReference type="EMBL" id="JAAZON010000608">
    <property type="protein sequence ID" value="NMC64139.1"/>
    <property type="molecule type" value="Genomic_DNA"/>
</dbReference>
<feature type="domain" description="Sigma-54 factor interaction" evidence="7">
    <location>
        <begin position="125"/>
        <end position="354"/>
    </location>
</feature>
<dbReference type="Pfam" id="PF00158">
    <property type="entry name" value="Sigma54_activat"/>
    <property type="match status" value="1"/>
</dbReference>
<dbReference type="Pfam" id="PF25601">
    <property type="entry name" value="AAA_lid_14"/>
    <property type="match status" value="1"/>
</dbReference>
<dbReference type="GO" id="GO:0000160">
    <property type="term" value="P:phosphorelay signal transduction system"/>
    <property type="evidence" value="ECO:0007669"/>
    <property type="project" value="InterPro"/>
</dbReference>
<dbReference type="SMART" id="SM00382">
    <property type="entry name" value="AAA"/>
    <property type="match status" value="1"/>
</dbReference>
<dbReference type="Pfam" id="PF02954">
    <property type="entry name" value="HTH_8"/>
    <property type="match status" value="1"/>
</dbReference>
<dbReference type="InterPro" id="IPR002197">
    <property type="entry name" value="HTH_Fis"/>
</dbReference>
<comment type="caution">
    <text evidence="6">Lacks conserved residue(s) required for the propagation of feature annotation.</text>
</comment>
<gene>
    <name evidence="9" type="ORF">GYA55_13325</name>
</gene>
<feature type="domain" description="Response regulatory" evidence="8">
    <location>
        <begin position="1"/>
        <end position="101"/>
    </location>
</feature>
<dbReference type="PROSITE" id="PS00676">
    <property type="entry name" value="SIGMA54_INTERACT_2"/>
    <property type="match status" value="1"/>
</dbReference>
<dbReference type="SUPFAM" id="SSF52540">
    <property type="entry name" value="P-loop containing nucleoside triphosphate hydrolases"/>
    <property type="match status" value="1"/>
</dbReference>
<evidence type="ECO:0000313" key="10">
    <source>
        <dbReference type="Proteomes" id="UP000524246"/>
    </source>
</evidence>
<dbReference type="InterPro" id="IPR001789">
    <property type="entry name" value="Sig_transdc_resp-reg_receiver"/>
</dbReference>
<evidence type="ECO:0000256" key="2">
    <source>
        <dbReference type="ARBA" id="ARBA00022840"/>
    </source>
</evidence>
<dbReference type="GO" id="GO:0005524">
    <property type="term" value="F:ATP binding"/>
    <property type="evidence" value="ECO:0007669"/>
    <property type="project" value="UniProtKB-KW"/>
</dbReference>
<evidence type="ECO:0000259" key="7">
    <source>
        <dbReference type="PROSITE" id="PS50045"/>
    </source>
</evidence>